<dbReference type="Pfam" id="PF17921">
    <property type="entry name" value="Integrase_H2C2"/>
    <property type="match status" value="1"/>
</dbReference>
<protein>
    <recommendedName>
        <fullName evidence="1">Gypsy retrotransposon integrase-like protein 1</fullName>
    </recommendedName>
</protein>
<keyword evidence="3" id="KW-0812">Transmembrane</keyword>
<keyword evidence="2" id="KW-0175">Coiled coil</keyword>
<feature type="transmembrane region" description="Helical" evidence="3">
    <location>
        <begin position="579"/>
        <end position="608"/>
    </location>
</feature>
<dbReference type="Pfam" id="PF00665">
    <property type="entry name" value="rve"/>
    <property type="match status" value="1"/>
</dbReference>
<reference evidence="5 6" key="1">
    <citation type="submission" date="2018-03" db="EMBL/GenBank/DDBJ databases">
        <title>Draft genome sequence of Rohu Carp (Labeo rohita).</title>
        <authorList>
            <person name="Das P."/>
            <person name="Kushwaha B."/>
            <person name="Joshi C.G."/>
            <person name="Kumar D."/>
            <person name="Nagpure N.S."/>
            <person name="Sahoo L."/>
            <person name="Das S.P."/>
            <person name="Bit A."/>
            <person name="Patnaik S."/>
            <person name="Meher P.K."/>
            <person name="Jayasankar P."/>
            <person name="Koringa P.G."/>
            <person name="Patel N.V."/>
            <person name="Hinsu A.T."/>
            <person name="Kumar R."/>
            <person name="Pandey M."/>
            <person name="Agarwal S."/>
            <person name="Srivastava S."/>
            <person name="Singh M."/>
            <person name="Iquebal M.A."/>
            <person name="Jaiswal S."/>
            <person name="Angadi U.B."/>
            <person name="Kumar N."/>
            <person name="Raza M."/>
            <person name="Shah T.M."/>
            <person name="Rai A."/>
            <person name="Jena J.K."/>
        </authorList>
    </citation>
    <scope>NUCLEOTIDE SEQUENCE [LARGE SCALE GENOMIC DNA]</scope>
    <source>
        <strain evidence="5">DASCIFA01</strain>
        <tissue evidence="5">Testis</tissue>
    </source>
</reference>
<feature type="coiled-coil region" evidence="2">
    <location>
        <begin position="51"/>
        <end position="78"/>
    </location>
</feature>
<dbReference type="InterPro" id="IPR041588">
    <property type="entry name" value="Integrase_H2C2"/>
</dbReference>
<evidence type="ECO:0000313" key="5">
    <source>
        <dbReference type="EMBL" id="RXN31609.1"/>
    </source>
</evidence>
<dbReference type="AlphaFoldDB" id="A0A498NII2"/>
<keyword evidence="3" id="KW-0472">Membrane</keyword>
<feature type="domain" description="Integrase catalytic" evidence="4">
    <location>
        <begin position="191"/>
        <end position="349"/>
    </location>
</feature>
<feature type="transmembrane region" description="Helical" evidence="3">
    <location>
        <begin position="629"/>
        <end position="651"/>
    </location>
</feature>
<evidence type="ECO:0000313" key="6">
    <source>
        <dbReference type="Proteomes" id="UP000290572"/>
    </source>
</evidence>
<comment type="caution">
    <text evidence="5">The sequence shown here is derived from an EMBL/GenBank/DDBJ whole genome shotgun (WGS) entry which is preliminary data.</text>
</comment>
<dbReference type="GO" id="GO:0015074">
    <property type="term" value="P:DNA integration"/>
    <property type="evidence" value="ECO:0007669"/>
    <property type="project" value="InterPro"/>
</dbReference>
<keyword evidence="6" id="KW-1185">Reference proteome</keyword>
<dbReference type="FunFam" id="3.30.420.10:FF:000032">
    <property type="entry name" value="Retrovirus-related Pol polyprotein from transposon 297-like Protein"/>
    <property type="match status" value="1"/>
</dbReference>
<accession>A0A498NII2</accession>
<evidence type="ECO:0000256" key="2">
    <source>
        <dbReference type="SAM" id="Coils"/>
    </source>
</evidence>
<name>A0A498NII2_LABRO</name>
<dbReference type="PANTHER" id="PTHR37984:SF5">
    <property type="entry name" value="PROTEIN NYNRIN-LIKE"/>
    <property type="match status" value="1"/>
</dbReference>
<dbReference type="EMBL" id="QBIY01011444">
    <property type="protein sequence ID" value="RXN31609.1"/>
    <property type="molecule type" value="Genomic_DNA"/>
</dbReference>
<sequence length="673" mass="76874">MQKNREAMKEDLRVLREEIFPELATLHKVQAESMNEYTEMGKSLTDTMDRVAVLEQSRERMAKEHKKMQEKCVDLENHSRRQNLRFIGIPEGVEAGNPFQFIKDLLLELFAVDDLGDSRLWIVRTDDRLFYVGPSRQYMRLVVLSEEEKRSVLTECHNNPGTGNHCGVRGTQNRVIAAYYWPTIIQDVKEWVKEPWEVLGLDLIGPLPETARNTKFILTITDLYTKWVIAEPMQSKTAAEVSAVITTKLYMFGMVRKIITDQGKEFVCKLNDSIFSMLKIKHAVSSAYHPQTNGQDERTNQNIKRTLRKYVNDNHNDWDLHLPAVVYGINTAKQYSTRHSPYFLLFHRHPRLPEVMNACPMGDDFVVADPEDDIDARVNKMKLLNETVCIAIIKVLHNIKKAQSMQQKTFQNRKRKFVRVCSVQAGDDVLLSRDPKRQRTGDTFTSQHQGPYTVASISSKGIATIVKGSTCQKVSVRTYYRLKMFSSTVCREFLWYLHADVCSQYLYILPINIHRGRCAIDSPVVVHSADGEVLPRRTVQIMIGLMTLLLGIVSTVYAESILVYTGIPYWGSLIVNGSLVVNIFSAVTAGIALFLTSLDLAIGPMYTYRYCNNYQCYDMRKYTTLFKGIRGVLLLLTLLQFIISICLSAFACKVSCCCCPPQIIYSLTGKRKV</sequence>
<dbReference type="PANTHER" id="PTHR37984">
    <property type="entry name" value="PROTEIN CBG26694"/>
    <property type="match status" value="1"/>
</dbReference>
<organism evidence="5 6">
    <name type="scientific">Labeo rohita</name>
    <name type="common">Indian major carp</name>
    <name type="synonym">Cyprinus rohita</name>
    <dbReference type="NCBI Taxonomy" id="84645"/>
    <lineage>
        <taxon>Eukaryota</taxon>
        <taxon>Metazoa</taxon>
        <taxon>Chordata</taxon>
        <taxon>Craniata</taxon>
        <taxon>Vertebrata</taxon>
        <taxon>Euteleostomi</taxon>
        <taxon>Actinopterygii</taxon>
        <taxon>Neopterygii</taxon>
        <taxon>Teleostei</taxon>
        <taxon>Ostariophysi</taxon>
        <taxon>Cypriniformes</taxon>
        <taxon>Cyprinidae</taxon>
        <taxon>Labeoninae</taxon>
        <taxon>Labeonini</taxon>
        <taxon>Labeo</taxon>
    </lineage>
</organism>
<proteinExistence type="predicted"/>
<evidence type="ECO:0000256" key="3">
    <source>
        <dbReference type="SAM" id="Phobius"/>
    </source>
</evidence>
<dbReference type="InterPro" id="IPR036397">
    <property type="entry name" value="RNaseH_sf"/>
</dbReference>
<dbReference type="SUPFAM" id="SSF53098">
    <property type="entry name" value="Ribonuclease H-like"/>
    <property type="match status" value="1"/>
</dbReference>
<dbReference type="Gene3D" id="1.10.340.70">
    <property type="match status" value="1"/>
</dbReference>
<evidence type="ECO:0000256" key="1">
    <source>
        <dbReference type="ARBA" id="ARBA00039658"/>
    </source>
</evidence>
<dbReference type="Proteomes" id="UP000290572">
    <property type="component" value="Unassembled WGS sequence"/>
</dbReference>
<evidence type="ECO:0000259" key="4">
    <source>
        <dbReference type="PROSITE" id="PS50994"/>
    </source>
</evidence>
<dbReference type="InterPro" id="IPR012337">
    <property type="entry name" value="RNaseH-like_sf"/>
</dbReference>
<feature type="transmembrane region" description="Helical" evidence="3">
    <location>
        <begin position="543"/>
        <end position="567"/>
    </location>
</feature>
<gene>
    <name evidence="5" type="ORF">ROHU_016726</name>
</gene>
<dbReference type="InterPro" id="IPR050951">
    <property type="entry name" value="Retrovirus_Pol_polyprotein"/>
</dbReference>
<keyword evidence="3" id="KW-1133">Transmembrane helix</keyword>
<dbReference type="STRING" id="84645.A0A498NII2"/>
<dbReference type="Gene3D" id="3.30.420.10">
    <property type="entry name" value="Ribonuclease H-like superfamily/Ribonuclease H"/>
    <property type="match status" value="1"/>
</dbReference>
<dbReference type="GO" id="GO:0003676">
    <property type="term" value="F:nucleic acid binding"/>
    <property type="evidence" value="ECO:0007669"/>
    <property type="project" value="InterPro"/>
</dbReference>
<dbReference type="PROSITE" id="PS50994">
    <property type="entry name" value="INTEGRASE"/>
    <property type="match status" value="1"/>
</dbReference>
<dbReference type="InterPro" id="IPR001584">
    <property type="entry name" value="Integrase_cat-core"/>
</dbReference>